<reference evidence="2" key="1">
    <citation type="submission" date="2022-12" db="EMBL/GenBank/DDBJ databases">
        <title>Reference genome sequencing for broad-spectrum identification of bacterial and archaeal isolates by mass spectrometry.</title>
        <authorList>
            <person name="Sekiguchi Y."/>
            <person name="Tourlousse D.M."/>
        </authorList>
    </citation>
    <scope>NUCLEOTIDE SEQUENCE</scope>
    <source>
        <strain evidence="2">LLR39Z86</strain>
    </source>
</reference>
<dbReference type="RefSeq" id="WP_270117632.1">
    <property type="nucleotide sequence ID" value="NZ_BAAAOL010000012.1"/>
</dbReference>
<dbReference type="EMBL" id="BSDT01000001">
    <property type="protein sequence ID" value="GLI40213.1"/>
    <property type="molecule type" value="Genomic_DNA"/>
</dbReference>
<organism evidence="2 3">
    <name type="scientific">Glycomyces algeriensis</name>
    <dbReference type="NCBI Taxonomy" id="256037"/>
    <lineage>
        <taxon>Bacteria</taxon>
        <taxon>Bacillati</taxon>
        <taxon>Actinomycetota</taxon>
        <taxon>Actinomycetes</taxon>
        <taxon>Glycomycetales</taxon>
        <taxon>Glycomycetaceae</taxon>
        <taxon>Glycomyces</taxon>
    </lineage>
</organism>
<dbReference type="Proteomes" id="UP001144313">
    <property type="component" value="Unassembled WGS sequence"/>
</dbReference>
<dbReference type="InterPro" id="IPR004919">
    <property type="entry name" value="GmrSD_N"/>
</dbReference>
<feature type="domain" description="GmrSD restriction endonucleases N-terminal" evidence="1">
    <location>
        <begin position="16"/>
        <end position="231"/>
    </location>
</feature>
<keyword evidence="3" id="KW-1185">Reference proteome</keyword>
<accession>A0A9W6LE01</accession>
<evidence type="ECO:0000313" key="3">
    <source>
        <dbReference type="Proteomes" id="UP001144313"/>
    </source>
</evidence>
<proteinExistence type="predicted"/>
<protein>
    <recommendedName>
        <fullName evidence="1">GmrSD restriction endonucleases N-terminal domain-containing protein</fullName>
    </recommendedName>
</protein>
<dbReference type="PANTHER" id="PTHR35149:SF2">
    <property type="entry name" value="DUF262 DOMAIN-CONTAINING PROTEIN"/>
    <property type="match status" value="1"/>
</dbReference>
<evidence type="ECO:0000259" key="1">
    <source>
        <dbReference type="Pfam" id="PF03235"/>
    </source>
</evidence>
<dbReference type="PANTHER" id="PTHR35149">
    <property type="entry name" value="SLL5132 PROTEIN"/>
    <property type="match status" value="1"/>
</dbReference>
<dbReference type="Pfam" id="PF03235">
    <property type="entry name" value="GmrSD_N"/>
    <property type="match status" value="1"/>
</dbReference>
<name>A0A9W6LE01_9ACTN</name>
<dbReference type="AlphaFoldDB" id="A0A9W6LE01"/>
<gene>
    <name evidence="2" type="ORF">GALLR39Z86_00630</name>
</gene>
<evidence type="ECO:0000313" key="2">
    <source>
        <dbReference type="EMBL" id="GLI40213.1"/>
    </source>
</evidence>
<sequence>MSDVNRTIDGTAKTIGEVLANQKYAIDYYQREFRWEAKQLAELVTDLTTKFLEIYETDHDRKEVGRYPGYFLGSIIVSRKDGQPFIVDGQQRLTSLVLLLTYLHRLQSGRLDAVPVEQLICSVKFGEKSFNLDVPERNDCMNALLEHGRYMPLEGSSESVRILAARYDELEGLFPGDLKDEALPFFVDWLVDRVQLVQITAYTDDDAYAIFETMNDRGLKLTPADMLKGYLLANMDEGEPRIQANELWRKRLRALADRTDDAAADFLKTWLRSQYSTKIRERKKGARPENWDRIGTEFHRWLRGAHEHVGLRTRGDYHRFVVKDLDFYSRQYERILNAASGDQFDPTSPLRFIRYNADLGFTLQDQLLLAPLRVEDDEATVDRKLEIVGRFVGILLARRIWNSRSTVYSTMQYAMFNVMRDIRGLDPKPLAEALHDYFKDQDSFDSTNDLLVHQQNRKALHRILARITDYVTVESGGASNYAELVGDEGVHYEVEHIWANRPERHTGEFRHAADFARHRNRIGDFLLLPKKFNASFGDDTYEEKLPHYYGQNLLAASLNSLSYEKNPGFVSFIKNSNLPFRAHASFKATDVVKRGALYREIAKRIWNPDDLLSAASAP</sequence>
<comment type="caution">
    <text evidence="2">The sequence shown here is derived from an EMBL/GenBank/DDBJ whole genome shotgun (WGS) entry which is preliminary data.</text>
</comment>